<accession>A0A430QFA4</accession>
<dbReference type="GO" id="GO:0044458">
    <property type="term" value="P:motile cilium assembly"/>
    <property type="evidence" value="ECO:0007669"/>
    <property type="project" value="TreeGrafter"/>
</dbReference>
<evidence type="ECO:0000259" key="2">
    <source>
        <dbReference type="Pfam" id="PF14740"/>
    </source>
</evidence>
<dbReference type="Pfam" id="PF14740">
    <property type="entry name" value="DUF4471"/>
    <property type="match status" value="1"/>
</dbReference>
<reference evidence="3 4" key="1">
    <citation type="journal article" date="2019" name="PLoS Pathog.">
        <title>Genome sequence of the bovine parasite Schistosoma bovis Tanzania.</title>
        <authorList>
            <person name="Oey H."/>
            <person name="Zakrzewski M."/>
            <person name="Gobert G."/>
            <person name="Gravermann K."/>
            <person name="Stoye J."/>
            <person name="Jones M."/>
            <person name="Mcmanus D."/>
            <person name="Krause L."/>
        </authorList>
    </citation>
    <scope>NUCLEOTIDE SEQUENCE [LARGE SCALE GENOMIC DNA]</scope>
    <source>
        <strain evidence="3 4">TAN1997</strain>
    </source>
</reference>
<feature type="compositionally biased region" description="Basic and acidic residues" evidence="1">
    <location>
        <begin position="303"/>
        <end position="315"/>
    </location>
</feature>
<feature type="domain" description="Dynein assembly factor 3 C-terminal" evidence="2">
    <location>
        <begin position="54"/>
        <end position="388"/>
    </location>
</feature>
<organism evidence="3 4">
    <name type="scientific">Schistosoma bovis</name>
    <name type="common">Blood fluke</name>
    <dbReference type="NCBI Taxonomy" id="6184"/>
    <lineage>
        <taxon>Eukaryota</taxon>
        <taxon>Metazoa</taxon>
        <taxon>Spiralia</taxon>
        <taxon>Lophotrochozoa</taxon>
        <taxon>Platyhelminthes</taxon>
        <taxon>Trematoda</taxon>
        <taxon>Digenea</taxon>
        <taxon>Strigeidida</taxon>
        <taxon>Schistosomatoidea</taxon>
        <taxon>Schistosomatidae</taxon>
        <taxon>Schistosoma</taxon>
    </lineage>
</organism>
<dbReference type="Proteomes" id="UP000290809">
    <property type="component" value="Unassembled WGS sequence"/>
</dbReference>
<gene>
    <name evidence="3" type="ORF">DC041_0009808</name>
</gene>
<sequence>MYLEIFGNVMIRDVTSKYLINAANNLRRFTFFPSDLTIFRLVTNLGPLPSFEFVDLSNLKYKERDMLESTLKFWSGRDETKFDADKCWNYRLRKHLGTRYDAIPNVFDWDCSITLHDRKATQINSKEYAHWRQYGMAFELREANYNVPNRSLASGRVFRNSAGDKGVYWGYWGDIICSPYLVFGIDTSECSELNRLVNGKHAYAASTISEVNIRKMFWELENQTDCPLHISVPFLDPSTTNDNISFPDEEVSSQNDPTVENDTDDSKQNMNVENSNSDDCILMKSEKLKEEEEEEKTSTQAKSNEEPEHPNEDSLTKQFDNTEYVPLDIANTFKVKFLPCNSFLDLSIRYRSLFLKSNDNNSSSLNNRFRIIYIGNSLVHLLSDLHKRESKKDNGLHSKSNSDLDAEECNDKLEDKKVISNESTLENDLFNTDTFNVSFTDLLEDEALLIVESILCFYDGLMNCYSLVLKTKTEEGEIIIHKLTKFKIPLDIANTFKVKFLPCNSFLDLSIRYRSLFLKSNDNNSSSLNNRFRIIYIGNSLVHLLSDLHKRESKKDNGLHSKSNSDLDAEECNDKLEDKKVISNESTLENDLFNTDTFNVSFTDLLEDEALLIVESILYIVEVRSEQIKAYCENVKQMACDLGFESIKEIKPMEDHHLYFRFRRKLQ</sequence>
<dbReference type="AlphaFoldDB" id="A0A430QFA4"/>
<dbReference type="PANTHER" id="PTHR22118">
    <property type="entry name" value="DYNEIN ASSEMBLY FACTOR 3, AXONEMAL"/>
    <property type="match status" value="1"/>
</dbReference>
<feature type="region of interest" description="Disordered" evidence="1">
    <location>
        <begin position="288"/>
        <end position="319"/>
    </location>
</feature>
<feature type="region of interest" description="Disordered" evidence="1">
    <location>
        <begin position="241"/>
        <end position="276"/>
    </location>
</feature>
<evidence type="ECO:0000313" key="3">
    <source>
        <dbReference type="EMBL" id="RTG86409.1"/>
    </source>
</evidence>
<evidence type="ECO:0000313" key="4">
    <source>
        <dbReference type="Proteomes" id="UP000290809"/>
    </source>
</evidence>
<dbReference type="InterPro" id="IPR028235">
    <property type="entry name" value="DNAAF3_C"/>
</dbReference>
<proteinExistence type="predicted"/>
<keyword evidence="4" id="KW-1185">Reference proteome</keyword>
<dbReference type="PANTHER" id="PTHR22118:SF14">
    <property type="entry name" value="DYNEIN AXONEMAL ASSEMBLY FACTOR 3"/>
    <property type="match status" value="1"/>
</dbReference>
<dbReference type="EMBL" id="QMKO01001808">
    <property type="protein sequence ID" value="RTG86409.1"/>
    <property type="molecule type" value="Genomic_DNA"/>
</dbReference>
<protein>
    <submittedName>
        <fullName evidence="3">Dynein assembly factor 3, axonemal</fullName>
    </submittedName>
</protein>
<dbReference type="STRING" id="6184.A0A430QFA4"/>
<name>A0A430QFA4_SCHBO</name>
<evidence type="ECO:0000256" key="1">
    <source>
        <dbReference type="SAM" id="MobiDB-lite"/>
    </source>
</evidence>
<dbReference type="InterPro" id="IPR039304">
    <property type="entry name" value="DNAAF3"/>
</dbReference>
<dbReference type="GO" id="GO:0070286">
    <property type="term" value="P:axonemal dynein complex assembly"/>
    <property type="evidence" value="ECO:0007669"/>
    <property type="project" value="InterPro"/>
</dbReference>
<comment type="caution">
    <text evidence="3">The sequence shown here is derived from an EMBL/GenBank/DDBJ whole genome shotgun (WGS) entry which is preliminary data.</text>
</comment>